<dbReference type="InterPro" id="IPR019225">
    <property type="entry name" value="DUF2155"/>
</dbReference>
<keyword evidence="3" id="KW-1185">Reference proteome</keyword>
<evidence type="ECO:0000256" key="1">
    <source>
        <dbReference type="SAM" id="SignalP"/>
    </source>
</evidence>
<organism evidence="2 3">
    <name type="scientific">Seohaeicola saemankumensis</name>
    <dbReference type="NCBI Taxonomy" id="481181"/>
    <lineage>
        <taxon>Bacteria</taxon>
        <taxon>Pseudomonadati</taxon>
        <taxon>Pseudomonadota</taxon>
        <taxon>Alphaproteobacteria</taxon>
        <taxon>Rhodobacterales</taxon>
        <taxon>Roseobacteraceae</taxon>
        <taxon>Seohaeicola</taxon>
    </lineage>
</organism>
<keyword evidence="1" id="KW-0732">Signal</keyword>
<protein>
    <submittedName>
        <fullName evidence="2">DUF2155 domain-containing protein</fullName>
    </submittedName>
</protein>
<reference evidence="3" key="1">
    <citation type="journal article" date="2019" name="Int. J. Syst. Evol. Microbiol.">
        <title>The Global Catalogue of Microorganisms (GCM) 10K type strain sequencing project: providing services to taxonomists for standard genome sequencing and annotation.</title>
        <authorList>
            <consortium name="The Broad Institute Genomics Platform"/>
            <consortium name="The Broad Institute Genome Sequencing Center for Infectious Disease"/>
            <person name="Wu L."/>
            <person name="Ma J."/>
        </authorList>
    </citation>
    <scope>NUCLEOTIDE SEQUENCE [LARGE SCALE GENOMIC DNA]</scope>
    <source>
        <strain evidence="3">CCUG 55328</strain>
    </source>
</reference>
<comment type="caution">
    <text evidence="2">The sequence shown here is derived from an EMBL/GenBank/DDBJ whole genome shotgun (WGS) entry which is preliminary data.</text>
</comment>
<evidence type="ECO:0000313" key="2">
    <source>
        <dbReference type="EMBL" id="MFD1194148.1"/>
    </source>
</evidence>
<name>A0ABW3TAP4_9RHOB</name>
<accession>A0ABW3TAP4</accession>
<proteinExistence type="predicted"/>
<dbReference type="Pfam" id="PF09923">
    <property type="entry name" value="DUF2155"/>
    <property type="match status" value="1"/>
</dbReference>
<dbReference type="Proteomes" id="UP001597151">
    <property type="component" value="Unassembled WGS sequence"/>
</dbReference>
<feature type="chain" id="PRO_5046400768" evidence="1">
    <location>
        <begin position="21"/>
        <end position="122"/>
    </location>
</feature>
<feature type="signal peptide" evidence="1">
    <location>
        <begin position="1"/>
        <end position="20"/>
    </location>
</feature>
<dbReference type="EMBL" id="JBHTKR010000002">
    <property type="protein sequence ID" value="MFD1194148.1"/>
    <property type="molecule type" value="Genomic_DNA"/>
</dbReference>
<sequence>MRAILLAAGVVLGAAGHGVAQDTQTATGTGAVLRVLDKINGEVQDITLVNGTAGAVWRMQVELGECRYPAGNPAGDGIAFVTLRQQGQADSLFRGWMFASAPALNALDHPRYDVWVIRCTTS</sequence>
<dbReference type="RefSeq" id="WP_380789513.1">
    <property type="nucleotide sequence ID" value="NZ_JBHTKR010000002.1"/>
</dbReference>
<gene>
    <name evidence="2" type="ORF">ACFQ3C_05660</name>
</gene>
<evidence type="ECO:0000313" key="3">
    <source>
        <dbReference type="Proteomes" id="UP001597151"/>
    </source>
</evidence>